<dbReference type="Pfam" id="PF07969">
    <property type="entry name" value="Amidohydro_3"/>
    <property type="match status" value="1"/>
</dbReference>
<reference evidence="4" key="1">
    <citation type="submission" date="2020-12" db="EMBL/GenBank/DDBJ databases">
        <title>PHA producing bacteria isolated from mangrove.</title>
        <authorList>
            <person name="Zheng W."/>
            <person name="Yu S."/>
            <person name="Huang Y."/>
        </authorList>
    </citation>
    <scope>NUCLEOTIDE SEQUENCE</scope>
    <source>
        <strain evidence="4">GN22-4</strain>
    </source>
</reference>
<dbReference type="SUPFAM" id="SSF51556">
    <property type="entry name" value="Metallo-dependent hydrolases"/>
    <property type="match status" value="1"/>
</dbReference>
<dbReference type="CDD" id="cd01293">
    <property type="entry name" value="Bact_CD"/>
    <property type="match status" value="1"/>
</dbReference>
<dbReference type="Gene3D" id="2.30.40.10">
    <property type="entry name" value="Urease, subunit C, domain 1"/>
    <property type="match status" value="1"/>
</dbReference>
<dbReference type="InterPro" id="IPR052349">
    <property type="entry name" value="Metallo-hydrolase_Enzymes"/>
</dbReference>
<organism evidence="4 5">
    <name type="scientific">Priestia flexa</name>
    <dbReference type="NCBI Taxonomy" id="86664"/>
    <lineage>
        <taxon>Bacteria</taxon>
        <taxon>Bacillati</taxon>
        <taxon>Bacillota</taxon>
        <taxon>Bacilli</taxon>
        <taxon>Bacillales</taxon>
        <taxon>Bacillaceae</taxon>
        <taxon>Priestia</taxon>
    </lineage>
</organism>
<name>A0A1N6VH93_9BACI</name>
<evidence type="ECO:0000313" key="4">
    <source>
        <dbReference type="EMBL" id="MBN8251369.1"/>
    </source>
</evidence>
<dbReference type="PANTHER" id="PTHR32027">
    <property type="entry name" value="CYTOSINE DEAMINASE"/>
    <property type="match status" value="1"/>
</dbReference>
<keyword evidence="2 4" id="KW-0378">Hydrolase</keyword>
<dbReference type="PANTHER" id="PTHR32027:SF0">
    <property type="entry name" value="CYTOSINE DEAMINASE"/>
    <property type="match status" value="1"/>
</dbReference>
<gene>
    <name evidence="4" type="ORF">JF537_07245</name>
</gene>
<dbReference type="InterPro" id="IPR013108">
    <property type="entry name" value="Amidohydro_3"/>
</dbReference>
<evidence type="ECO:0000256" key="1">
    <source>
        <dbReference type="ARBA" id="ARBA00022723"/>
    </source>
</evidence>
<sequence length="417" mass="46671">MYDMAIKNARLLHAVEVVNIGVSNGRFMHITKDLVDGKKVIDAKGGIVIPPFVELHTHFDTALTAGWPSFNRTGTLQEGISIWNKRKKSLTIKDVNERAEQALKMYIKHGVLSVRAAVDISDDDLTALKAILQIKKVYEQIIDLQIIAFPQDGLWKCFENQGRMRKALEMGADAVSAVPHLESSREEGVRSLEYCFSLAKEYGSYIHIFCDEVDEVSSTFVQEVANLTIENGFEGRVVVSHVNALAYYESKYAESVMEAIKKARLTVVSCPLINSSMLGRNDAYPKATGITRVKELDTKNVNICIAHDDIQTPFYPFGDGNMLRAAFMGAHLAHMTGEEPVKRVLSMITERPAAAFGKGKAYGIQERSEANFLLFEERTIRELMLNQSVPRYVIRRGKVIAETIPAYTKWGCSLQLM</sequence>
<comment type="caution">
    <text evidence="4">The sequence shown here is derived from an EMBL/GenBank/DDBJ whole genome shotgun (WGS) entry which is preliminary data.</text>
</comment>
<dbReference type="GO" id="GO:0016814">
    <property type="term" value="F:hydrolase activity, acting on carbon-nitrogen (but not peptide) bonds, in cyclic amidines"/>
    <property type="evidence" value="ECO:0007669"/>
    <property type="project" value="UniProtKB-ARBA"/>
</dbReference>
<dbReference type="InterPro" id="IPR032466">
    <property type="entry name" value="Metal_Hydrolase"/>
</dbReference>
<dbReference type="GO" id="GO:0046872">
    <property type="term" value="F:metal ion binding"/>
    <property type="evidence" value="ECO:0007669"/>
    <property type="project" value="UniProtKB-KW"/>
</dbReference>
<protein>
    <submittedName>
        <fullName evidence="4">Amidohydrolase family protein</fullName>
    </submittedName>
</protein>
<accession>A0A1N6VH93</accession>
<evidence type="ECO:0000256" key="2">
    <source>
        <dbReference type="ARBA" id="ARBA00022801"/>
    </source>
</evidence>
<keyword evidence="1" id="KW-0479">Metal-binding</keyword>
<dbReference type="Proteomes" id="UP000664578">
    <property type="component" value="Unassembled WGS sequence"/>
</dbReference>
<dbReference type="EMBL" id="JAEMWV010000003">
    <property type="protein sequence ID" value="MBN8251369.1"/>
    <property type="molecule type" value="Genomic_DNA"/>
</dbReference>
<dbReference type="SUPFAM" id="SSF51338">
    <property type="entry name" value="Composite domain of metallo-dependent hydrolases"/>
    <property type="match status" value="1"/>
</dbReference>
<proteinExistence type="predicted"/>
<dbReference type="GO" id="GO:0019239">
    <property type="term" value="F:deaminase activity"/>
    <property type="evidence" value="ECO:0007669"/>
    <property type="project" value="UniProtKB-ARBA"/>
</dbReference>
<dbReference type="Gene3D" id="3.20.20.140">
    <property type="entry name" value="Metal-dependent hydrolases"/>
    <property type="match status" value="1"/>
</dbReference>
<dbReference type="AlphaFoldDB" id="A0A1N6VH93"/>
<evidence type="ECO:0000313" key="5">
    <source>
        <dbReference type="Proteomes" id="UP000664578"/>
    </source>
</evidence>
<dbReference type="FunFam" id="3.20.20.140:FF:000019">
    <property type="entry name" value="Cytosine deaminase"/>
    <property type="match status" value="1"/>
</dbReference>
<evidence type="ECO:0000259" key="3">
    <source>
        <dbReference type="Pfam" id="PF07969"/>
    </source>
</evidence>
<dbReference type="InterPro" id="IPR011059">
    <property type="entry name" value="Metal-dep_hydrolase_composite"/>
</dbReference>
<feature type="domain" description="Amidohydrolase 3" evidence="3">
    <location>
        <begin position="89"/>
        <end position="400"/>
    </location>
</feature>